<evidence type="ECO:0000256" key="1">
    <source>
        <dbReference type="SAM" id="MobiDB-lite"/>
    </source>
</evidence>
<feature type="region of interest" description="Disordered" evidence="1">
    <location>
        <begin position="75"/>
        <end position="117"/>
    </location>
</feature>
<dbReference type="RefSeq" id="XP_024768907.1">
    <property type="nucleotide sequence ID" value="XM_024924995.1"/>
</dbReference>
<organism evidence="2 3">
    <name type="scientific">Trichoderma harzianum CBS 226.95</name>
    <dbReference type="NCBI Taxonomy" id="983964"/>
    <lineage>
        <taxon>Eukaryota</taxon>
        <taxon>Fungi</taxon>
        <taxon>Dikarya</taxon>
        <taxon>Ascomycota</taxon>
        <taxon>Pezizomycotina</taxon>
        <taxon>Sordariomycetes</taxon>
        <taxon>Hypocreomycetidae</taxon>
        <taxon>Hypocreales</taxon>
        <taxon>Hypocreaceae</taxon>
        <taxon>Trichoderma</taxon>
    </lineage>
</organism>
<evidence type="ECO:0008006" key="4">
    <source>
        <dbReference type="Google" id="ProtNLM"/>
    </source>
</evidence>
<evidence type="ECO:0000313" key="3">
    <source>
        <dbReference type="Proteomes" id="UP000241690"/>
    </source>
</evidence>
<dbReference type="Gene3D" id="2.170.270.10">
    <property type="entry name" value="SET domain"/>
    <property type="match status" value="1"/>
</dbReference>
<dbReference type="Proteomes" id="UP000241690">
    <property type="component" value="Unassembled WGS sequence"/>
</dbReference>
<feature type="compositionally biased region" description="Low complexity" evidence="1">
    <location>
        <begin position="84"/>
        <end position="97"/>
    </location>
</feature>
<reference evidence="2 3" key="1">
    <citation type="submission" date="2016-07" db="EMBL/GenBank/DDBJ databases">
        <title>Multiple horizontal gene transfer events from other fungi enriched the ability of initially mycotrophic Trichoderma (Ascomycota) to feed on dead plant biomass.</title>
        <authorList>
            <consortium name="DOE Joint Genome Institute"/>
            <person name="Aerts A."/>
            <person name="Atanasova L."/>
            <person name="Chenthamara K."/>
            <person name="Zhang J."/>
            <person name="Grujic M."/>
            <person name="Henrissat B."/>
            <person name="Kuo A."/>
            <person name="Salamov A."/>
            <person name="Lipzen A."/>
            <person name="Labutti K."/>
            <person name="Barry K."/>
            <person name="Miao Y."/>
            <person name="Rahimi M.J."/>
            <person name="Shen Q."/>
            <person name="Grigoriev I.V."/>
            <person name="Kubicek C.P."/>
            <person name="Druzhinina I.S."/>
        </authorList>
    </citation>
    <scope>NUCLEOTIDE SEQUENCE [LARGE SCALE GENOMIC DNA]</scope>
    <source>
        <strain evidence="2 3">CBS 226.95</strain>
    </source>
</reference>
<evidence type="ECO:0000313" key="2">
    <source>
        <dbReference type="EMBL" id="PTB49230.1"/>
    </source>
</evidence>
<dbReference type="EMBL" id="KZ679693">
    <property type="protein sequence ID" value="PTB49230.1"/>
    <property type="molecule type" value="Genomic_DNA"/>
</dbReference>
<proteinExistence type="predicted"/>
<dbReference type="GeneID" id="36633578"/>
<dbReference type="AlphaFoldDB" id="A0A2T3ZWQ0"/>
<sequence>MAYSLTVAALLHPWSGRIDIASRLPLRRNEWAISNTIPFTVDRYPTTVENYKTRRKSLSVDLSWILRGQRNATECEVAEEEESTSSISDTQSDLLSSGDATCEFSDNKSETPEMEANDTCDIQEDTVNTDVDLEIPKTIKAPLTPPAVLKTSPEPMYGNEYFEIAKSNVEGWGAFATRDLTKGDVILREIPLFVAETDKVFHEFYKLDGDAKKVALSLHSHRLIKGGTPQILAVWQTNWQVSAASINVLYKLLICV</sequence>
<protein>
    <recommendedName>
        <fullName evidence="4">SET domain-containing protein</fullName>
    </recommendedName>
</protein>
<dbReference type="STRING" id="983964.A0A2T3ZWQ0"/>
<gene>
    <name evidence="2" type="ORF">M431DRAFT_98063</name>
</gene>
<accession>A0A2T3ZWQ0</accession>
<dbReference type="SUPFAM" id="SSF82199">
    <property type="entry name" value="SET domain"/>
    <property type="match status" value="1"/>
</dbReference>
<dbReference type="InterPro" id="IPR046341">
    <property type="entry name" value="SET_dom_sf"/>
</dbReference>
<name>A0A2T3ZWQ0_TRIHA</name>
<keyword evidence="3" id="KW-1185">Reference proteome</keyword>